<dbReference type="SUPFAM" id="SSF48208">
    <property type="entry name" value="Six-hairpin glycosidases"/>
    <property type="match status" value="1"/>
</dbReference>
<accession>A0A1D2NEE5</accession>
<gene>
    <name evidence="10" type="ORF">Ocin01_03029</name>
</gene>
<evidence type="ECO:0000256" key="8">
    <source>
        <dbReference type="ARBA" id="ARBA00079982"/>
    </source>
</evidence>
<keyword evidence="11" id="KW-1185">Reference proteome</keyword>
<dbReference type="FunFam" id="1.50.10.10:FF:000023">
    <property type="entry name" value="Protein-glucosylgalactosylhydroxylysine glucosidase"/>
    <property type="match status" value="1"/>
</dbReference>
<dbReference type="OMA" id="WTSVPDH"/>
<comment type="catalytic activity">
    <reaction evidence="4">
        <text>(5R)-5-O-[alpha-D-glucosyl-(1-&gt;2)-beta-D-galactosyl]-5-hydroxy-L-lysyl-[collagen] + H2O = (5R)-5-O-(beta-D-galactosyl)-5-hydroxy-L-lysyl-[collagen] + D-glucose</text>
        <dbReference type="Rhea" id="RHEA:11068"/>
        <dbReference type="Rhea" id="RHEA-COMP:12753"/>
        <dbReference type="Rhea" id="RHEA-COMP:12754"/>
        <dbReference type="ChEBI" id="CHEBI:4167"/>
        <dbReference type="ChEBI" id="CHEBI:15377"/>
        <dbReference type="ChEBI" id="CHEBI:133443"/>
        <dbReference type="ChEBI" id="CHEBI:133452"/>
        <dbReference type="EC" id="3.2.1.107"/>
    </reaction>
</comment>
<evidence type="ECO:0000256" key="5">
    <source>
        <dbReference type="ARBA" id="ARBA00053339"/>
    </source>
</evidence>
<dbReference type="EMBL" id="LJIJ01000067">
    <property type="protein sequence ID" value="ODN03634.1"/>
    <property type="molecule type" value="Genomic_DNA"/>
</dbReference>
<name>A0A1D2NEE5_ORCCI</name>
<organism evidence="10 11">
    <name type="scientific">Orchesella cincta</name>
    <name type="common">Springtail</name>
    <name type="synonym">Podura cincta</name>
    <dbReference type="NCBI Taxonomy" id="48709"/>
    <lineage>
        <taxon>Eukaryota</taxon>
        <taxon>Metazoa</taxon>
        <taxon>Ecdysozoa</taxon>
        <taxon>Arthropoda</taxon>
        <taxon>Hexapoda</taxon>
        <taxon>Collembola</taxon>
        <taxon>Entomobryomorpha</taxon>
        <taxon>Entomobryoidea</taxon>
        <taxon>Orchesellidae</taxon>
        <taxon>Orchesellinae</taxon>
        <taxon>Orchesella</taxon>
    </lineage>
</organism>
<dbReference type="OrthoDB" id="200349at2759"/>
<evidence type="ECO:0000256" key="2">
    <source>
        <dbReference type="ARBA" id="ARBA00022801"/>
    </source>
</evidence>
<evidence type="ECO:0000259" key="9">
    <source>
        <dbReference type="Pfam" id="PF03632"/>
    </source>
</evidence>
<dbReference type="STRING" id="48709.A0A1D2NEE5"/>
<keyword evidence="3" id="KW-0326">Glycosidase</keyword>
<comment type="function">
    <text evidence="5">Catalyzes the hydrolysis of glucose from the disaccharide unit linked to hydroxylysine residues of collagen and collagen-like proteins.</text>
</comment>
<sequence length="641" mass="72871">LPESSDGQLLYRYFPTVGNGHIATVVYTDTIFMNGLYSGFKGESHRARIPTRNNVRLVDVNGLRTKFLNSSFLLDVTKGIFIEKFTIEDFCIEIKLFAHQYYHKVMVNQIHAVPIKPEPSPLQLKVIHDTGPSSQDIAFEEEAVFESPIASKFQCGKVTQVEDPFYQPNSPTACVIFMELPEILEIKSEIIHTFIASYDTNLDGASRDFSAVVSLVSEKQDMRILESHVNAWSKVWNDGNIIIEGNLELAKVVHGCLYYLISSLPITANTYSNVSQFYGLSPGGLANGAYLLDYQGHTFWDMEIWMFPPILYLYTDMAREILNYRLRLLQPARKNAQDTGFHGARYPWEGGVTGRDVTPECCPENFLLQVHLTADIAFAVRQYIQLTRDSNWLKVQNPNYPTNGCGFIRELAEFLLSRITYDPVIRQHEINEVIGPNDEAKFVNNNGFTNVAAAYSIFFAKYAKCLCGGSMEEVPEEWVNIAKNLKLVYDPNLDYHPNFEGYRQDERIKQADSVLLGFPLMYAMNATTRRNDLNIYEKATRKTGPGMTWSMHTIGVLELDEVQRADKLFERSYKSYVRQPFKIWTATEPPKLGAVNYLTGMGGFLQSIISGYAGFRLFPEKILFYKPRLPPNTTKLQLTGS</sequence>
<dbReference type="PANTHER" id="PTHR11051">
    <property type="entry name" value="GLYCOSYL HYDROLASE-RELATED"/>
    <property type="match status" value="1"/>
</dbReference>
<evidence type="ECO:0000256" key="1">
    <source>
        <dbReference type="ARBA" id="ARBA00006768"/>
    </source>
</evidence>
<dbReference type="GO" id="GO:0005975">
    <property type="term" value="P:carbohydrate metabolic process"/>
    <property type="evidence" value="ECO:0007669"/>
    <property type="project" value="InterPro"/>
</dbReference>
<evidence type="ECO:0000256" key="7">
    <source>
        <dbReference type="ARBA" id="ARBA00071505"/>
    </source>
</evidence>
<evidence type="ECO:0000256" key="4">
    <source>
        <dbReference type="ARBA" id="ARBA00051415"/>
    </source>
</evidence>
<evidence type="ECO:0000256" key="3">
    <source>
        <dbReference type="ARBA" id="ARBA00023295"/>
    </source>
</evidence>
<evidence type="ECO:0000313" key="10">
    <source>
        <dbReference type="EMBL" id="ODN03634.1"/>
    </source>
</evidence>
<dbReference type="Pfam" id="PF03632">
    <property type="entry name" value="Glyco_hydro_65m"/>
    <property type="match status" value="1"/>
</dbReference>
<feature type="non-terminal residue" evidence="10">
    <location>
        <position position="1"/>
    </location>
</feature>
<dbReference type="Proteomes" id="UP000094527">
    <property type="component" value="Unassembled WGS sequence"/>
</dbReference>
<dbReference type="AlphaFoldDB" id="A0A1D2NEE5"/>
<dbReference type="Gene3D" id="1.50.10.10">
    <property type="match status" value="1"/>
</dbReference>
<dbReference type="InterPro" id="IPR012341">
    <property type="entry name" value="6hp_glycosidase-like_sf"/>
</dbReference>
<comment type="similarity">
    <text evidence="1">Belongs to the glycosyl hydrolase 65 family.</text>
</comment>
<feature type="domain" description="Glycoside hydrolase family 65 central catalytic" evidence="9">
    <location>
        <begin position="293"/>
        <end position="507"/>
    </location>
</feature>
<evidence type="ECO:0000313" key="11">
    <source>
        <dbReference type="Proteomes" id="UP000094527"/>
    </source>
</evidence>
<keyword evidence="2" id="KW-0378">Hydrolase</keyword>
<dbReference type="InterPro" id="IPR005195">
    <property type="entry name" value="Glyco_hydro_65_M"/>
</dbReference>
<dbReference type="PANTHER" id="PTHR11051:SF8">
    <property type="entry name" value="PROTEIN-GLUCOSYLGALACTOSYLHYDROXYLYSINE GLUCOSIDASE"/>
    <property type="match status" value="1"/>
</dbReference>
<dbReference type="GO" id="GO:0047402">
    <property type="term" value="F:protein-glucosylgalactosylhydroxylysine glucosidase activity"/>
    <property type="evidence" value="ECO:0007669"/>
    <property type="project" value="UniProtKB-EC"/>
</dbReference>
<comment type="caution">
    <text evidence="10">The sequence shown here is derived from an EMBL/GenBank/DDBJ whole genome shotgun (WGS) entry which is preliminary data.</text>
</comment>
<protein>
    <recommendedName>
        <fullName evidence="7">Protein-glucosylgalactosylhydroxylysine glucosidase</fullName>
        <ecNumber evidence="6">3.2.1.107</ecNumber>
    </recommendedName>
    <alternativeName>
        <fullName evidence="8">Acid trehalase-like protein 1</fullName>
    </alternativeName>
</protein>
<evidence type="ECO:0000256" key="6">
    <source>
        <dbReference type="ARBA" id="ARBA00066430"/>
    </source>
</evidence>
<reference evidence="10 11" key="1">
    <citation type="journal article" date="2016" name="Genome Biol. Evol.">
        <title>Gene Family Evolution Reflects Adaptation to Soil Environmental Stressors in the Genome of the Collembolan Orchesella cincta.</title>
        <authorList>
            <person name="Faddeeva-Vakhrusheva A."/>
            <person name="Derks M.F."/>
            <person name="Anvar S.Y."/>
            <person name="Agamennone V."/>
            <person name="Suring W."/>
            <person name="Smit S."/>
            <person name="van Straalen N.M."/>
            <person name="Roelofs D."/>
        </authorList>
    </citation>
    <scope>NUCLEOTIDE SEQUENCE [LARGE SCALE GENOMIC DNA]</scope>
    <source>
        <tissue evidence="10">Mixed pool</tissue>
    </source>
</reference>
<proteinExistence type="inferred from homology"/>
<dbReference type="InterPro" id="IPR008928">
    <property type="entry name" value="6-hairpin_glycosidase_sf"/>
</dbReference>
<dbReference type="EC" id="3.2.1.107" evidence="6"/>